<dbReference type="AlphaFoldDB" id="A0AAX2SGP0"/>
<dbReference type="Pfam" id="PF02537">
    <property type="entry name" value="CRCB"/>
    <property type="match status" value="1"/>
</dbReference>
<name>A0AAX2SGP0_KOCRH</name>
<feature type="transmembrane region" description="Helical" evidence="10">
    <location>
        <begin position="70"/>
        <end position="89"/>
    </location>
</feature>
<keyword evidence="12" id="KW-1185">Reference proteome</keyword>
<feature type="transmembrane region" description="Helical" evidence="10">
    <location>
        <begin position="105"/>
        <end position="126"/>
    </location>
</feature>
<dbReference type="GO" id="GO:0140114">
    <property type="term" value="P:cellular detoxification of fluoride"/>
    <property type="evidence" value="ECO:0007669"/>
    <property type="project" value="UniProtKB-UniRule"/>
</dbReference>
<evidence type="ECO:0000256" key="4">
    <source>
        <dbReference type="ARBA" id="ARBA00022989"/>
    </source>
</evidence>
<keyword evidence="2 10" id="KW-1003">Cell membrane</keyword>
<feature type="binding site" evidence="10">
    <location>
        <position position="81"/>
    </location>
    <ligand>
        <name>Na(+)</name>
        <dbReference type="ChEBI" id="CHEBI:29101"/>
        <note>structural</note>
    </ligand>
</feature>
<comment type="subcellular location">
    <subcellularLocation>
        <location evidence="1 10">Cell membrane</location>
        <topology evidence="1 10">Multi-pass membrane protein</topology>
    </subcellularLocation>
</comment>
<evidence type="ECO:0000256" key="2">
    <source>
        <dbReference type="ARBA" id="ARBA00022475"/>
    </source>
</evidence>
<evidence type="ECO:0000313" key="11">
    <source>
        <dbReference type="EMBL" id="TFI03184.1"/>
    </source>
</evidence>
<evidence type="ECO:0000256" key="10">
    <source>
        <dbReference type="HAMAP-Rule" id="MF_00454"/>
    </source>
</evidence>
<dbReference type="GO" id="GO:0062054">
    <property type="term" value="F:fluoride channel activity"/>
    <property type="evidence" value="ECO:0007669"/>
    <property type="project" value="UniProtKB-UniRule"/>
</dbReference>
<keyword evidence="4 10" id="KW-1133">Transmembrane helix</keyword>
<dbReference type="InterPro" id="IPR003691">
    <property type="entry name" value="FluC"/>
</dbReference>
<comment type="catalytic activity">
    <reaction evidence="8">
        <text>fluoride(in) = fluoride(out)</text>
        <dbReference type="Rhea" id="RHEA:76159"/>
        <dbReference type="ChEBI" id="CHEBI:17051"/>
    </reaction>
    <physiologicalReaction direction="left-to-right" evidence="8">
        <dbReference type="Rhea" id="RHEA:76160"/>
    </physiologicalReaction>
</comment>
<keyword evidence="6 10" id="KW-0407">Ion channel</keyword>
<dbReference type="PANTHER" id="PTHR28259">
    <property type="entry name" value="FLUORIDE EXPORT PROTEIN 1-RELATED"/>
    <property type="match status" value="1"/>
</dbReference>
<evidence type="ECO:0000256" key="8">
    <source>
        <dbReference type="ARBA" id="ARBA00035585"/>
    </source>
</evidence>
<reference evidence="11 12" key="1">
    <citation type="submission" date="2019-03" db="EMBL/GenBank/DDBJ databases">
        <title>Genome Sequencing and Assembly of Various Microbes Isolated from Alder Root Nodule.</title>
        <authorList>
            <person name="Swanson E."/>
            <person name="Sevigny J.L."/>
            <person name="Pesce C."/>
            <person name="Davis I."/>
            <person name="Kleiner V."/>
            <person name="Tisa L."/>
        </authorList>
    </citation>
    <scope>NUCLEOTIDE SEQUENCE [LARGE SCALE GENOMIC DNA]</scope>
    <source>
        <strain evidence="11 12">4R-31</strain>
    </source>
</reference>
<comment type="activity regulation">
    <text evidence="10">Na(+) is not transported, but it plays an essential structural role and its presence is essential for fluoride channel function.</text>
</comment>
<dbReference type="EMBL" id="SPNK01000001">
    <property type="protein sequence ID" value="TFI03184.1"/>
    <property type="molecule type" value="Genomic_DNA"/>
</dbReference>
<organism evidence="11 12">
    <name type="scientific">Kocuria rhizophila</name>
    <dbReference type="NCBI Taxonomy" id="72000"/>
    <lineage>
        <taxon>Bacteria</taxon>
        <taxon>Bacillati</taxon>
        <taxon>Actinomycetota</taxon>
        <taxon>Actinomycetes</taxon>
        <taxon>Micrococcales</taxon>
        <taxon>Micrococcaceae</taxon>
        <taxon>Kocuria</taxon>
    </lineage>
</organism>
<keyword evidence="10" id="KW-0406">Ion transport</keyword>
<keyword evidence="3 10" id="KW-0812">Transmembrane</keyword>
<keyword evidence="10" id="KW-0813">Transport</keyword>
<feature type="transmembrane region" description="Helical" evidence="10">
    <location>
        <begin position="35"/>
        <end position="58"/>
    </location>
</feature>
<dbReference type="HAMAP" id="MF_00454">
    <property type="entry name" value="FluC"/>
    <property type="match status" value="1"/>
</dbReference>
<evidence type="ECO:0000256" key="7">
    <source>
        <dbReference type="ARBA" id="ARBA00035120"/>
    </source>
</evidence>
<sequence length="147" mass="15230">MTRSVVTDVLLVAVGGAAGSLLRWGLGHVLPSGSVWHWSTLTVNVVGALLLGLLLEALTRPGVESRRTHTARLLLGTGLLGGFTTYSTFAQELWEQVRSGDTTQALAYAAVTLVAGLLATAGGMVLGTRLGTRPSSHARGVAEGPEQ</sequence>
<keyword evidence="5 10" id="KW-0472">Membrane</keyword>
<dbReference type="GO" id="GO:0005886">
    <property type="term" value="C:plasma membrane"/>
    <property type="evidence" value="ECO:0007669"/>
    <property type="project" value="UniProtKB-SubCell"/>
</dbReference>
<proteinExistence type="inferred from homology"/>
<evidence type="ECO:0000256" key="1">
    <source>
        <dbReference type="ARBA" id="ARBA00004651"/>
    </source>
</evidence>
<evidence type="ECO:0000256" key="5">
    <source>
        <dbReference type="ARBA" id="ARBA00023136"/>
    </source>
</evidence>
<accession>A0AAX2SGP0</accession>
<keyword evidence="10" id="KW-0479">Metal-binding</keyword>
<evidence type="ECO:0000256" key="9">
    <source>
        <dbReference type="ARBA" id="ARBA00049940"/>
    </source>
</evidence>
<comment type="similarity">
    <text evidence="7 10">Belongs to the fluoride channel Fluc/FEX (TC 1.A.43) family.</text>
</comment>
<dbReference type="RefSeq" id="WP_019309471.1">
    <property type="nucleotide sequence ID" value="NZ_CAJFZU010000001.1"/>
</dbReference>
<dbReference type="GO" id="GO:0046872">
    <property type="term" value="F:metal ion binding"/>
    <property type="evidence" value="ECO:0007669"/>
    <property type="project" value="UniProtKB-KW"/>
</dbReference>
<dbReference type="PANTHER" id="PTHR28259:SF1">
    <property type="entry name" value="FLUORIDE EXPORT PROTEIN 1-RELATED"/>
    <property type="match status" value="1"/>
</dbReference>
<evidence type="ECO:0000313" key="12">
    <source>
        <dbReference type="Proteomes" id="UP000298017"/>
    </source>
</evidence>
<evidence type="ECO:0000256" key="6">
    <source>
        <dbReference type="ARBA" id="ARBA00023303"/>
    </source>
</evidence>
<comment type="function">
    <text evidence="9 10">Fluoride-specific ion channel. Important for reducing fluoride concentration in the cell, thus reducing its toxicity.</text>
</comment>
<gene>
    <name evidence="10" type="primary">fluC</name>
    <name evidence="10" type="synonym">crcB</name>
    <name evidence="11" type="ORF">E4P33_01320</name>
</gene>
<evidence type="ECO:0000256" key="3">
    <source>
        <dbReference type="ARBA" id="ARBA00022692"/>
    </source>
</evidence>
<dbReference type="Proteomes" id="UP000298017">
    <property type="component" value="Unassembled WGS sequence"/>
</dbReference>
<keyword evidence="10" id="KW-0915">Sodium</keyword>
<feature type="binding site" evidence="10">
    <location>
        <position position="84"/>
    </location>
    <ligand>
        <name>Na(+)</name>
        <dbReference type="ChEBI" id="CHEBI:29101"/>
        <note>structural</note>
    </ligand>
</feature>
<protein>
    <recommendedName>
        <fullName evidence="10">Fluoride-specific ion channel FluC</fullName>
    </recommendedName>
</protein>
<comment type="caution">
    <text evidence="11">The sequence shown here is derived from an EMBL/GenBank/DDBJ whole genome shotgun (WGS) entry which is preliminary data.</text>
</comment>